<dbReference type="RefSeq" id="WP_175381759.1">
    <property type="nucleotide sequence ID" value="NZ_CBCRYD010000035.1"/>
</dbReference>
<dbReference type="Gene3D" id="3.40.1350.10">
    <property type="match status" value="1"/>
</dbReference>
<dbReference type="EMBL" id="JABMCC010000107">
    <property type="protein sequence ID" value="NUU54809.1"/>
    <property type="molecule type" value="Genomic_DNA"/>
</dbReference>
<dbReference type="InterPro" id="IPR011335">
    <property type="entry name" value="Restrct_endonuc-II-like"/>
</dbReference>
<name>A0ABX2MLA9_9BACL</name>
<reference evidence="2 3" key="1">
    <citation type="submission" date="2020-05" db="EMBL/GenBank/DDBJ databases">
        <title>Genome Sequencing of Type Strains.</title>
        <authorList>
            <person name="Lemaire J.F."/>
            <person name="Inderbitzin P."/>
            <person name="Gregorio O.A."/>
            <person name="Collins S.B."/>
            <person name="Wespe N."/>
            <person name="Knight-Connoni V."/>
        </authorList>
    </citation>
    <scope>NUCLEOTIDE SEQUENCE [LARGE SCALE GENOMIC DNA]</scope>
    <source>
        <strain evidence="2 3">DSM 19942</strain>
    </source>
</reference>
<gene>
    <name evidence="2" type="ORF">HP548_12040</name>
</gene>
<sequence>MSENQYLEYELLAKEIYDTLHKAEGVGTIDIMHNVKLTGNSGCNHQIDVYWEFEMVGEVHRVAVECKNYNTEVSVGRIRDFFGVLHDLGNNTKGIFVTKVGYQSGAKKFGEYYGISLKEMRFPNQDDWEGRFKTITGEFIMLVPDNIRCTVDYDQRWVLENCKQEDFSPSQKIKIDLYKLLVEDSGGNIIKSYSDMYREVPVINQEESINLTHTFEFENGYIVPDGIRLKILKIHFTYDVIALASETVVIEGDEIAKAILKDVTSGDVRFFDKLGNVRKRE</sequence>
<dbReference type="InterPro" id="IPR011856">
    <property type="entry name" value="tRNA_endonuc-like_dom_sf"/>
</dbReference>
<keyword evidence="3" id="KW-1185">Reference proteome</keyword>
<comment type="caution">
    <text evidence="2">The sequence shown here is derived from an EMBL/GenBank/DDBJ whole genome shotgun (WGS) entry which is preliminary data.</text>
</comment>
<evidence type="ECO:0000313" key="2">
    <source>
        <dbReference type="EMBL" id="NUU54809.1"/>
    </source>
</evidence>
<accession>A0ABX2MLA9</accession>
<dbReference type="GeneID" id="97131445"/>
<dbReference type="InterPro" id="IPR007560">
    <property type="entry name" value="Restrct_endonuc_IV_Mrr"/>
</dbReference>
<organism evidence="2 3">
    <name type="scientific">Paenibacillus taichungensis</name>
    <dbReference type="NCBI Taxonomy" id="484184"/>
    <lineage>
        <taxon>Bacteria</taxon>
        <taxon>Bacillati</taxon>
        <taxon>Bacillota</taxon>
        <taxon>Bacilli</taxon>
        <taxon>Bacillales</taxon>
        <taxon>Paenibacillaceae</taxon>
        <taxon>Paenibacillus</taxon>
    </lineage>
</organism>
<evidence type="ECO:0000259" key="1">
    <source>
        <dbReference type="Pfam" id="PF04471"/>
    </source>
</evidence>
<protein>
    <recommendedName>
        <fullName evidence="1">Restriction endonuclease type IV Mrr domain-containing protein</fullName>
    </recommendedName>
</protein>
<proteinExistence type="predicted"/>
<dbReference type="Pfam" id="PF04471">
    <property type="entry name" value="Mrr_cat"/>
    <property type="match status" value="1"/>
</dbReference>
<evidence type="ECO:0000313" key="3">
    <source>
        <dbReference type="Proteomes" id="UP000577724"/>
    </source>
</evidence>
<feature type="domain" description="Restriction endonuclease type IV Mrr" evidence="1">
    <location>
        <begin position="22"/>
        <end position="117"/>
    </location>
</feature>
<dbReference type="Proteomes" id="UP000577724">
    <property type="component" value="Unassembled WGS sequence"/>
</dbReference>
<dbReference type="SUPFAM" id="SSF52980">
    <property type="entry name" value="Restriction endonuclease-like"/>
    <property type="match status" value="1"/>
</dbReference>